<dbReference type="EMBL" id="KV454209">
    <property type="protein sequence ID" value="ODQ61497.1"/>
    <property type="molecule type" value="Genomic_DNA"/>
</dbReference>
<dbReference type="PANTHER" id="PTHR19980">
    <property type="entry name" value="RNA CLEAVAGE STIMULATION FACTOR"/>
    <property type="match status" value="1"/>
</dbReference>
<accession>A0A1E3P9D7</accession>
<dbReference type="InterPro" id="IPR011990">
    <property type="entry name" value="TPR-like_helical_dom_sf"/>
</dbReference>
<dbReference type="Proteomes" id="UP000094112">
    <property type="component" value="Unassembled WGS sequence"/>
</dbReference>
<feature type="compositionally biased region" description="Polar residues" evidence="5">
    <location>
        <begin position="15"/>
        <end position="27"/>
    </location>
</feature>
<organism evidence="7 8">
    <name type="scientific">Wickerhamomyces anomalus (strain ATCC 58044 / CBS 1984 / NCYC 433 / NRRL Y-366-8)</name>
    <name type="common">Yeast</name>
    <name type="synonym">Hansenula anomala</name>
    <dbReference type="NCBI Taxonomy" id="683960"/>
    <lineage>
        <taxon>Eukaryota</taxon>
        <taxon>Fungi</taxon>
        <taxon>Dikarya</taxon>
        <taxon>Ascomycota</taxon>
        <taxon>Saccharomycotina</taxon>
        <taxon>Saccharomycetes</taxon>
        <taxon>Phaffomycetales</taxon>
        <taxon>Wickerhamomycetaceae</taxon>
        <taxon>Wickerhamomyces</taxon>
    </lineage>
</organism>
<dbReference type="GeneID" id="30199943"/>
<dbReference type="InterPro" id="IPR003107">
    <property type="entry name" value="HAT"/>
</dbReference>
<dbReference type="GO" id="GO:0072423">
    <property type="term" value="P:response to DNA damage checkpoint signaling"/>
    <property type="evidence" value="ECO:0007669"/>
    <property type="project" value="EnsemblFungi"/>
</dbReference>
<dbReference type="GO" id="GO:0005829">
    <property type="term" value="C:cytosol"/>
    <property type="evidence" value="ECO:0007669"/>
    <property type="project" value="EnsemblFungi"/>
</dbReference>
<dbReference type="PANTHER" id="PTHR19980:SF0">
    <property type="entry name" value="CLEAVAGE STIMULATION FACTOR SUBUNIT 3"/>
    <property type="match status" value="1"/>
</dbReference>
<comment type="subcellular location">
    <subcellularLocation>
        <location evidence="4">Nucleus</location>
    </subcellularLocation>
    <subcellularLocation>
        <location evidence="4">Cytoplasm</location>
    </subcellularLocation>
    <text evidence="4">Nucleus and/or cytoplasm.</text>
</comment>
<dbReference type="Pfam" id="PF05843">
    <property type="entry name" value="Suf"/>
    <property type="match status" value="1"/>
</dbReference>
<keyword evidence="8" id="KW-1185">Reference proteome</keyword>
<evidence type="ECO:0000256" key="1">
    <source>
        <dbReference type="ARBA" id="ARBA00022737"/>
    </source>
</evidence>
<name>A0A1E3P9D7_WICAA</name>
<dbReference type="InterPro" id="IPR008847">
    <property type="entry name" value="Suf"/>
</dbReference>
<proteinExistence type="predicted"/>
<evidence type="ECO:0000313" key="7">
    <source>
        <dbReference type="EMBL" id="ODQ61497.1"/>
    </source>
</evidence>
<evidence type="ECO:0000313" key="8">
    <source>
        <dbReference type="Proteomes" id="UP000094112"/>
    </source>
</evidence>
<dbReference type="GO" id="GO:0005739">
    <property type="term" value="C:mitochondrion"/>
    <property type="evidence" value="ECO:0007669"/>
    <property type="project" value="EnsemblFungi"/>
</dbReference>
<comment type="function">
    <text evidence="4">Component of the cleavage factor IA (CFIA) complex, which is involved in the endonucleolytic cleavage during polyadenylation-dependent pre-mRNA 3'-end formation.</text>
</comment>
<evidence type="ECO:0000256" key="3">
    <source>
        <dbReference type="ARBA" id="ARBA00026188"/>
    </source>
</evidence>
<feature type="domain" description="Suppressor of forked" evidence="6">
    <location>
        <begin position="43"/>
        <end position="577"/>
    </location>
</feature>
<keyword evidence="1" id="KW-0677">Repeat</keyword>
<dbReference type="SMART" id="SM00386">
    <property type="entry name" value="HAT"/>
    <property type="match status" value="7"/>
</dbReference>
<keyword evidence="4" id="KW-0507">mRNA processing</keyword>
<dbReference type="InterPro" id="IPR045243">
    <property type="entry name" value="Rna14-like"/>
</dbReference>
<sequence>MSTVGTPEIEPTPEIGSTSIPSATTSINNKSLKNKKTRLASDVIGQLEDKLKENDRDISVWLELISKIELKDKTQQVRETYDKFFKKFPFFAKQWINYINYELNRGEFDKVENIFKRCLYNTSSVLLWKTYVNYIRRKNNLITGGEEARRVIFQAYEVAINKVGFDPESGSLWDDYFSFIEDWKPVSTWDGQQKMDMKRKLFKKALNIPLNNLENLWGIYTSFETELSPNTARKFIGELSGQYMNSRSWFKEWSNLTKGLIRSDDFVPKQDEYDSFQLSKWLDWVNWEKSNKLELDNDKLIERIEFVYKQAIQHLTFYPELWFEFANFYKENQQHYSSINFQELLNEAILVNPLSFALNFKLIESYEVENNTVLVGKKFSSLIEHLTQIHDGKSLEIEELKNELFAKLSKTISLTYCQYIKSMKRLSGIKEARQIFGLARASKKVLTHHVFVEVANLEHFATNTKTAIKVFDLGLKPAFFSNDGEYIYKYLKFLIKINDDTNSRSLFETTVNVKGKFIESQWLKRIFKIYMSYELNFGQISSVDKLEKKYFEYFPEDSKILVFADRYTFADIQDCDDVSDDLIRYNDLKYSELVPKKSVSSKRRLEDDEQVENENEDYKIKQYVTDEVYNLLRVLPNSSNFQQPVFNNTKLIQLLNRLE</sequence>
<dbReference type="OrthoDB" id="26282at2759"/>
<dbReference type="GO" id="GO:0180010">
    <property type="term" value="P:co-transcriptional mRNA 3'-end processing, cleavage and polyadenylation pathway"/>
    <property type="evidence" value="ECO:0007669"/>
    <property type="project" value="UniProtKB-UniRule"/>
</dbReference>
<protein>
    <recommendedName>
        <fullName evidence="3 4">mRNA 3'-end-processing protein RNA14</fullName>
    </recommendedName>
</protein>
<reference evidence="7 8" key="1">
    <citation type="journal article" date="2016" name="Proc. Natl. Acad. Sci. U.S.A.">
        <title>Comparative genomics of biotechnologically important yeasts.</title>
        <authorList>
            <person name="Riley R."/>
            <person name="Haridas S."/>
            <person name="Wolfe K.H."/>
            <person name="Lopes M.R."/>
            <person name="Hittinger C.T."/>
            <person name="Goeker M."/>
            <person name="Salamov A.A."/>
            <person name="Wisecaver J.H."/>
            <person name="Long T.M."/>
            <person name="Calvey C.H."/>
            <person name="Aerts A.L."/>
            <person name="Barry K.W."/>
            <person name="Choi C."/>
            <person name="Clum A."/>
            <person name="Coughlan A.Y."/>
            <person name="Deshpande S."/>
            <person name="Douglass A.P."/>
            <person name="Hanson S.J."/>
            <person name="Klenk H.-P."/>
            <person name="LaButti K.M."/>
            <person name="Lapidus A."/>
            <person name="Lindquist E.A."/>
            <person name="Lipzen A.M."/>
            <person name="Meier-Kolthoff J.P."/>
            <person name="Ohm R.A."/>
            <person name="Otillar R.P."/>
            <person name="Pangilinan J.L."/>
            <person name="Peng Y."/>
            <person name="Rokas A."/>
            <person name="Rosa C.A."/>
            <person name="Scheuner C."/>
            <person name="Sibirny A.A."/>
            <person name="Slot J.C."/>
            <person name="Stielow J.B."/>
            <person name="Sun H."/>
            <person name="Kurtzman C.P."/>
            <person name="Blackwell M."/>
            <person name="Grigoriev I.V."/>
            <person name="Jeffries T.W."/>
        </authorList>
    </citation>
    <scope>NUCLEOTIDE SEQUENCE [LARGE SCALE GENOMIC DNA]</scope>
    <source>
        <strain evidence="8">ATCC 58044 / CBS 1984 / NCYC 433 / NRRL Y-366-8</strain>
    </source>
</reference>
<dbReference type="SUPFAM" id="SSF48452">
    <property type="entry name" value="TPR-like"/>
    <property type="match status" value="1"/>
</dbReference>
<keyword evidence="4" id="KW-0963">Cytoplasm</keyword>
<gene>
    <name evidence="7" type="ORF">WICANDRAFT_52687</name>
</gene>
<dbReference type="GO" id="GO:0005848">
    <property type="term" value="C:mRNA cleavage stimulating factor complex"/>
    <property type="evidence" value="ECO:0007669"/>
    <property type="project" value="EnsemblFungi"/>
</dbReference>
<evidence type="ECO:0000256" key="2">
    <source>
        <dbReference type="ARBA" id="ARBA00023242"/>
    </source>
</evidence>
<evidence type="ECO:0000256" key="5">
    <source>
        <dbReference type="SAM" id="MobiDB-lite"/>
    </source>
</evidence>
<evidence type="ECO:0000256" key="4">
    <source>
        <dbReference type="RuleBase" id="RU369035"/>
    </source>
</evidence>
<dbReference type="RefSeq" id="XP_019040704.1">
    <property type="nucleotide sequence ID" value="XM_019182697.1"/>
</dbReference>
<feature type="region of interest" description="Disordered" evidence="5">
    <location>
        <begin position="1"/>
        <end position="27"/>
    </location>
</feature>
<dbReference type="Gene3D" id="1.25.40.1040">
    <property type="match status" value="1"/>
</dbReference>
<dbReference type="AlphaFoldDB" id="A0A1E3P9D7"/>
<keyword evidence="2 4" id="KW-0539">Nucleus</keyword>
<dbReference type="GO" id="GO:0003729">
    <property type="term" value="F:mRNA binding"/>
    <property type="evidence" value="ECO:0007669"/>
    <property type="project" value="TreeGrafter"/>
</dbReference>
<evidence type="ECO:0000259" key="6">
    <source>
        <dbReference type="Pfam" id="PF05843"/>
    </source>
</evidence>
<dbReference type="STRING" id="683960.A0A1E3P9D7"/>